<dbReference type="EMBL" id="LR796268">
    <property type="protein sequence ID" value="CAB4132756.1"/>
    <property type="molecule type" value="Genomic_DNA"/>
</dbReference>
<protein>
    <submittedName>
        <fullName evidence="1">Uncharacterized protein</fullName>
    </submittedName>
</protein>
<sequence>MIFSSSNHEDINRYYRNTFVKFKETGDTLYYIRQVSREVVRGTDETGTEFELWLSDEHPYEVDYILPNKSYFRYKKRACMLMRIPARQYQRGLSAGNTRVQSMGRSGGTTLVELDFPLLMSFVSKQKFLKIDQAVLNKARDHSIVLSSRFAYLPDTKTIYADHIAVASVIPEEQKIVVRHPIFLPELKSLASNTNYQVS</sequence>
<organism evidence="1">
    <name type="scientific">uncultured Caudovirales phage</name>
    <dbReference type="NCBI Taxonomy" id="2100421"/>
    <lineage>
        <taxon>Viruses</taxon>
        <taxon>Duplodnaviria</taxon>
        <taxon>Heunggongvirae</taxon>
        <taxon>Uroviricota</taxon>
        <taxon>Caudoviricetes</taxon>
        <taxon>Peduoviridae</taxon>
        <taxon>Maltschvirus</taxon>
        <taxon>Maltschvirus maltsch</taxon>
    </lineage>
</organism>
<gene>
    <name evidence="1" type="ORF">UFOVP249_8</name>
</gene>
<name>A0A6J5LHW5_9CAUD</name>
<evidence type="ECO:0000313" key="1">
    <source>
        <dbReference type="EMBL" id="CAB4132756.1"/>
    </source>
</evidence>
<reference evidence="1" key="1">
    <citation type="submission" date="2020-04" db="EMBL/GenBank/DDBJ databases">
        <authorList>
            <person name="Chiriac C."/>
            <person name="Salcher M."/>
            <person name="Ghai R."/>
            <person name="Kavagutti S V."/>
        </authorList>
    </citation>
    <scope>NUCLEOTIDE SEQUENCE</scope>
</reference>
<proteinExistence type="predicted"/>
<accession>A0A6J5LHW5</accession>